<dbReference type="PANTHER" id="PTHR15929:SF0">
    <property type="entry name" value="STORE-OPERATED CALCIUM ENTRY-ASSOCIATED REGULATORY FACTOR"/>
    <property type="match status" value="1"/>
</dbReference>
<evidence type="ECO:0000256" key="8">
    <source>
        <dbReference type="ARBA" id="ARBA00022824"/>
    </source>
</evidence>
<evidence type="ECO:0000256" key="11">
    <source>
        <dbReference type="ARBA" id="ARBA00023065"/>
    </source>
</evidence>
<feature type="transmembrane region" description="Helical" evidence="15">
    <location>
        <begin position="132"/>
        <end position="152"/>
    </location>
</feature>
<dbReference type="Pfam" id="PF06682">
    <property type="entry name" value="SARAF"/>
    <property type="match status" value="1"/>
</dbReference>
<keyword evidence="5" id="KW-0109">Calcium transport</keyword>
<dbReference type="EMBL" id="LUGG01000009">
    <property type="protein sequence ID" value="OBZ72211.1"/>
    <property type="molecule type" value="Genomic_DNA"/>
</dbReference>
<dbReference type="PANTHER" id="PTHR15929">
    <property type="entry name" value="STORE-OPERATED CALCIUM ENTRY-ASSOCIATED REGULATORY FACTOR"/>
    <property type="match status" value="1"/>
</dbReference>
<evidence type="ECO:0000256" key="13">
    <source>
        <dbReference type="ARBA" id="ARBA00031116"/>
    </source>
</evidence>
<organism evidence="16 17">
    <name type="scientific">Grifola frondosa</name>
    <name type="common">Maitake</name>
    <name type="synonym">Polyporus frondosus</name>
    <dbReference type="NCBI Taxonomy" id="5627"/>
    <lineage>
        <taxon>Eukaryota</taxon>
        <taxon>Fungi</taxon>
        <taxon>Dikarya</taxon>
        <taxon>Basidiomycota</taxon>
        <taxon>Agaricomycotina</taxon>
        <taxon>Agaricomycetes</taxon>
        <taxon>Polyporales</taxon>
        <taxon>Grifolaceae</taxon>
        <taxon>Grifola</taxon>
    </lineage>
</organism>
<dbReference type="Proteomes" id="UP000092993">
    <property type="component" value="Unassembled WGS sequence"/>
</dbReference>
<evidence type="ECO:0000256" key="1">
    <source>
        <dbReference type="ARBA" id="ARBA00004115"/>
    </source>
</evidence>
<evidence type="ECO:0000313" key="17">
    <source>
        <dbReference type="Proteomes" id="UP000092993"/>
    </source>
</evidence>
<keyword evidence="11" id="KW-0406">Ion transport</keyword>
<comment type="subcellular location">
    <subcellularLocation>
        <location evidence="1">Endoplasmic reticulum membrane</location>
        <topology evidence="1">Single-pass type I membrane protein</topology>
    </subcellularLocation>
</comment>
<dbReference type="AlphaFoldDB" id="A0A1C7M5M6"/>
<keyword evidence="9" id="KW-0106">Calcium</keyword>
<keyword evidence="8" id="KW-0256">Endoplasmic reticulum</keyword>
<dbReference type="GO" id="GO:2001256">
    <property type="term" value="P:regulation of store-operated calcium entry"/>
    <property type="evidence" value="ECO:0007669"/>
    <property type="project" value="InterPro"/>
</dbReference>
<comment type="similarity">
    <text evidence="2">Belongs to the SARAF family.</text>
</comment>
<protein>
    <recommendedName>
        <fullName evidence="3">Store-operated calcium entry-associated regulatory factor</fullName>
    </recommendedName>
    <alternativeName>
        <fullName evidence="13">Transmembrane protein 66</fullName>
    </alternativeName>
</protein>
<reference evidence="16 17" key="1">
    <citation type="submission" date="2016-03" db="EMBL/GenBank/DDBJ databases">
        <title>Whole genome sequencing of Grifola frondosa 9006-11.</title>
        <authorList>
            <person name="Min B."/>
            <person name="Park H."/>
            <person name="Kim J.-G."/>
            <person name="Cho H."/>
            <person name="Oh Y.-L."/>
            <person name="Kong W.-S."/>
            <person name="Choi I.-G."/>
        </authorList>
    </citation>
    <scope>NUCLEOTIDE SEQUENCE [LARGE SCALE GENOMIC DNA]</scope>
    <source>
        <strain evidence="16 17">9006-11</strain>
    </source>
</reference>
<keyword evidence="7" id="KW-0732">Signal</keyword>
<gene>
    <name evidence="16" type="primary">Saraf</name>
    <name evidence="16" type="ORF">A0H81_07426</name>
</gene>
<comment type="caution">
    <text evidence="16">The sequence shown here is derived from an EMBL/GenBank/DDBJ whole genome shotgun (WGS) entry which is preliminary data.</text>
</comment>
<keyword evidence="12 15" id="KW-0472">Membrane</keyword>
<evidence type="ECO:0000256" key="6">
    <source>
        <dbReference type="ARBA" id="ARBA00022692"/>
    </source>
</evidence>
<accession>A0A1C7M5M6</accession>
<evidence type="ECO:0000256" key="12">
    <source>
        <dbReference type="ARBA" id="ARBA00023136"/>
    </source>
</evidence>
<evidence type="ECO:0000256" key="3">
    <source>
        <dbReference type="ARBA" id="ARBA00016584"/>
    </source>
</evidence>
<feature type="region of interest" description="Disordered" evidence="14">
    <location>
        <begin position="160"/>
        <end position="211"/>
    </location>
</feature>
<dbReference type="GO" id="GO:0005789">
    <property type="term" value="C:endoplasmic reticulum membrane"/>
    <property type="evidence" value="ECO:0007669"/>
    <property type="project" value="UniProtKB-SubCell"/>
</dbReference>
<evidence type="ECO:0000256" key="5">
    <source>
        <dbReference type="ARBA" id="ARBA00022568"/>
    </source>
</evidence>
<evidence type="ECO:0000256" key="2">
    <source>
        <dbReference type="ARBA" id="ARBA00006833"/>
    </source>
</evidence>
<evidence type="ECO:0000256" key="14">
    <source>
        <dbReference type="SAM" id="MobiDB-lite"/>
    </source>
</evidence>
<evidence type="ECO:0000256" key="4">
    <source>
        <dbReference type="ARBA" id="ARBA00022448"/>
    </source>
</evidence>
<dbReference type="OrthoDB" id="20303at2759"/>
<evidence type="ECO:0000313" key="16">
    <source>
        <dbReference type="EMBL" id="OBZ72211.1"/>
    </source>
</evidence>
<name>A0A1C7M5M6_GRIFR</name>
<evidence type="ECO:0000256" key="9">
    <source>
        <dbReference type="ARBA" id="ARBA00022837"/>
    </source>
</evidence>
<evidence type="ECO:0000256" key="10">
    <source>
        <dbReference type="ARBA" id="ARBA00022989"/>
    </source>
</evidence>
<dbReference type="STRING" id="5627.A0A1C7M5M6"/>
<proteinExistence type="inferred from homology"/>
<dbReference type="InterPro" id="IPR009567">
    <property type="entry name" value="SARAF"/>
</dbReference>
<evidence type="ECO:0000256" key="15">
    <source>
        <dbReference type="SAM" id="Phobius"/>
    </source>
</evidence>
<dbReference type="GO" id="GO:0006816">
    <property type="term" value="P:calcium ion transport"/>
    <property type="evidence" value="ECO:0007669"/>
    <property type="project" value="UniProtKB-KW"/>
</dbReference>
<dbReference type="OMA" id="WILKGSC"/>
<keyword evidence="4" id="KW-0813">Transport</keyword>
<keyword evidence="10 15" id="KW-1133">Transmembrane helix</keyword>
<keyword evidence="6 15" id="KW-0812">Transmembrane</keyword>
<sequence length="272" mass="29900">MSRVALSRIKSLTFYKDAQTLSRRGKPVPQLNCIGKPCNLYTPEVIRCVNIGGEGTDVDWKCETDLPDSLRFGRVEVSCEGWDGPGDPYVLKGSCALDYRLVQVPGALRSDNQPSTPSRISRWFGTVSEDPAAAVFTIFWIACLLLILYSLVTSCLNGRSGSTDGSAPRLPRPGTDWHPGDNSWRGSDNNAGAPPPYSKHPPSSNDAQGDGWRPGFWTGAALGGLGSYLYNTRERERNRDARAGLYDWERERVVRPLRQPDSVFSSGLYVVG</sequence>
<keyword evidence="17" id="KW-1185">Reference proteome</keyword>
<evidence type="ECO:0000256" key="7">
    <source>
        <dbReference type="ARBA" id="ARBA00022729"/>
    </source>
</evidence>